<feature type="region of interest" description="Disordered" evidence="1">
    <location>
        <begin position="1"/>
        <end position="44"/>
    </location>
</feature>
<evidence type="ECO:0000256" key="1">
    <source>
        <dbReference type="SAM" id="MobiDB-lite"/>
    </source>
</evidence>
<proteinExistence type="predicted"/>
<evidence type="ECO:0000313" key="2">
    <source>
        <dbReference type="EMBL" id="CCB47551.1"/>
    </source>
</evidence>
<sequence>MKEKETEKEKGPPQADQHGTYAPSALKHRLSQADQTVHRKFNPN</sequence>
<evidence type="ECO:0000313" key="3">
    <source>
        <dbReference type="Proteomes" id="UP000009183"/>
    </source>
</evidence>
<dbReference type="AlphaFoldDB" id="F6H5T0"/>
<gene>
    <name evidence="2" type="ordered locus">VIT_14s0108g00720</name>
</gene>
<keyword evidence="3" id="KW-1185">Reference proteome</keyword>
<name>F6H5T0_VITVI</name>
<dbReference type="InParanoid" id="F6H5T0"/>
<dbReference type="EMBL" id="FN595239">
    <property type="protein sequence ID" value="CCB47551.1"/>
    <property type="molecule type" value="Genomic_DNA"/>
</dbReference>
<protein>
    <submittedName>
        <fullName evidence="2">Uncharacterized protein</fullName>
    </submittedName>
</protein>
<dbReference type="PaxDb" id="29760-VIT_14s0108g00720.t01"/>
<accession>F6H5T0</accession>
<dbReference type="HOGENOM" id="CLU_3225662_0_0_1"/>
<dbReference type="Proteomes" id="UP000009183">
    <property type="component" value="Chromosome 14"/>
</dbReference>
<feature type="compositionally biased region" description="Basic and acidic residues" evidence="1">
    <location>
        <begin position="1"/>
        <end position="11"/>
    </location>
</feature>
<reference evidence="3" key="1">
    <citation type="journal article" date="2007" name="Nature">
        <title>The grapevine genome sequence suggests ancestral hexaploidization in major angiosperm phyla.</title>
        <authorList>
            <consortium name="The French-Italian Public Consortium for Grapevine Genome Characterization."/>
            <person name="Jaillon O."/>
            <person name="Aury J.-M."/>
            <person name="Noel B."/>
            <person name="Policriti A."/>
            <person name="Clepet C."/>
            <person name="Casagrande A."/>
            <person name="Choisne N."/>
            <person name="Aubourg S."/>
            <person name="Vitulo N."/>
            <person name="Jubin C."/>
            <person name="Vezzi A."/>
            <person name="Legeai F."/>
            <person name="Hugueney P."/>
            <person name="Dasilva C."/>
            <person name="Horner D."/>
            <person name="Mica E."/>
            <person name="Jublot D."/>
            <person name="Poulain J."/>
            <person name="Bruyere C."/>
            <person name="Billault A."/>
            <person name="Segurens B."/>
            <person name="Gouyvenoux M."/>
            <person name="Ugarte E."/>
            <person name="Cattonaro F."/>
            <person name="Anthouard V."/>
            <person name="Vico V."/>
            <person name="Del Fabbro C."/>
            <person name="Alaux M."/>
            <person name="Di Gaspero G."/>
            <person name="Dumas V."/>
            <person name="Felice N."/>
            <person name="Paillard S."/>
            <person name="Juman I."/>
            <person name="Moroldo M."/>
            <person name="Scalabrin S."/>
            <person name="Canaguier A."/>
            <person name="Le Clainche I."/>
            <person name="Malacrida G."/>
            <person name="Durand E."/>
            <person name="Pesole G."/>
            <person name="Laucou V."/>
            <person name="Chatelet P."/>
            <person name="Merdinoglu D."/>
            <person name="Delledonne M."/>
            <person name="Pezzotti M."/>
            <person name="Lecharny A."/>
            <person name="Scarpelli C."/>
            <person name="Artiguenave F."/>
            <person name="Pe M.E."/>
            <person name="Valle G."/>
            <person name="Morgante M."/>
            <person name="Caboche M."/>
            <person name="Adam-Blondon A.-F."/>
            <person name="Weissenbach J."/>
            <person name="Quetier F."/>
            <person name="Wincker P."/>
        </authorList>
    </citation>
    <scope>NUCLEOTIDE SEQUENCE [LARGE SCALE GENOMIC DNA]</scope>
    <source>
        <strain evidence="3">cv. Pinot noir / PN40024</strain>
    </source>
</reference>
<organism evidence="2 3">
    <name type="scientific">Vitis vinifera</name>
    <name type="common">Grape</name>
    <dbReference type="NCBI Taxonomy" id="29760"/>
    <lineage>
        <taxon>Eukaryota</taxon>
        <taxon>Viridiplantae</taxon>
        <taxon>Streptophyta</taxon>
        <taxon>Embryophyta</taxon>
        <taxon>Tracheophyta</taxon>
        <taxon>Spermatophyta</taxon>
        <taxon>Magnoliopsida</taxon>
        <taxon>eudicotyledons</taxon>
        <taxon>Gunneridae</taxon>
        <taxon>Pentapetalae</taxon>
        <taxon>rosids</taxon>
        <taxon>Vitales</taxon>
        <taxon>Vitaceae</taxon>
        <taxon>Viteae</taxon>
        <taxon>Vitis</taxon>
    </lineage>
</organism>